<proteinExistence type="predicted"/>
<accession>A0A4Y2E577</accession>
<keyword evidence="2" id="KW-1185">Reference proteome</keyword>
<dbReference type="AlphaFoldDB" id="A0A4Y2E577"/>
<dbReference type="EMBL" id="BGPR01000494">
    <property type="protein sequence ID" value="GBM23198.1"/>
    <property type="molecule type" value="Genomic_DNA"/>
</dbReference>
<comment type="caution">
    <text evidence="1">The sequence shown here is derived from an EMBL/GenBank/DDBJ whole genome shotgun (WGS) entry which is preliminary data.</text>
</comment>
<protein>
    <submittedName>
        <fullName evidence="1">Uncharacterized protein</fullName>
    </submittedName>
</protein>
<evidence type="ECO:0000313" key="1">
    <source>
        <dbReference type="EMBL" id="GBM23198.1"/>
    </source>
</evidence>
<organism evidence="1 2">
    <name type="scientific">Araneus ventricosus</name>
    <name type="common">Orbweaver spider</name>
    <name type="synonym">Epeira ventricosa</name>
    <dbReference type="NCBI Taxonomy" id="182803"/>
    <lineage>
        <taxon>Eukaryota</taxon>
        <taxon>Metazoa</taxon>
        <taxon>Ecdysozoa</taxon>
        <taxon>Arthropoda</taxon>
        <taxon>Chelicerata</taxon>
        <taxon>Arachnida</taxon>
        <taxon>Araneae</taxon>
        <taxon>Araneomorphae</taxon>
        <taxon>Entelegynae</taxon>
        <taxon>Araneoidea</taxon>
        <taxon>Araneidae</taxon>
        <taxon>Araneus</taxon>
    </lineage>
</organism>
<gene>
    <name evidence="1" type="ORF">AVEN_159879_1</name>
</gene>
<dbReference type="Proteomes" id="UP000499080">
    <property type="component" value="Unassembled WGS sequence"/>
</dbReference>
<sequence>MDLAVPIVTNSCRLLWLSATNCYTGVTPALIQLGLTRDSALALSSYEHWEASARQKRMFSVWSSSKEGERCLTSDLLNKILDLEFWPRVGSMASWKNCKLSRFTEKTRMKHLTDRMLSSRMAVKLRQPRCPGFGQCGKPSLEEKIFFYRRFEPLAVTLSHDNVLGLTCLSFV</sequence>
<evidence type="ECO:0000313" key="2">
    <source>
        <dbReference type="Proteomes" id="UP000499080"/>
    </source>
</evidence>
<name>A0A4Y2E577_ARAVE</name>
<reference evidence="1 2" key="1">
    <citation type="journal article" date="2019" name="Sci. Rep.">
        <title>Orb-weaving spider Araneus ventricosus genome elucidates the spidroin gene catalogue.</title>
        <authorList>
            <person name="Kono N."/>
            <person name="Nakamura H."/>
            <person name="Ohtoshi R."/>
            <person name="Moran D.A.P."/>
            <person name="Shinohara A."/>
            <person name="Yoshida Y."/>
            <person name="Fujiwara M."/>
            <person name="Mori M."/>
            <person name="Tomita M."/>
            <person name="Arakawa K."/>
        </authorList>
    </citation>
    <scope>NUCLEOTIDE SEQUENCE [LARGE SCALE GENOMIC DNA]</scope>
</reference>